<dbReference type="RefSeq" id="WP_158036354.1">
    <property type="nucleotide sequence ID" value="NZ_BAAAZV010000020.1"/>
</dbReference>
<dbReference type="AlphaFoldDB" id="A0A7C8BN85"/>
<evidence type="ECO:0000259" key="2">
    <source>
        <dbReference type="SMART" id="SM00481"/>
    </source>
</evidence>
<reference evidence="3 4" key="1">
    <citation type="submission" date="2019-09" db="EMBL/GenBank/DDBJ databases">
        <title>Phylogeny of genus Pseudoclavibacter and closely related genus.</title>
        <authorList>
            <person name="Li Y."/>
        </authorList>
    </citation>
    <scope>NUCLEOTIDE SEQUENCE [LARGE SCALE GENOMIC DNA]</scope>
    <source>
        <strain evidence="3 4">JCM 16921</strain>
    </source>
</reference>
<feature type="region of interest" description="Disordered" evidence="1">
    <location>
        <begin position="1"/>
        <end position="22"/>
    </location>
</feature>
<dbReference type="InterPro" id="IPR052018">
    <property type="entry name" value="PHP_domain"/>
</dbReference>
<dbReference type="SUPFAM" id="SSF89550">
    <property type="entry name" value="PHP domain-like"/>
    <property type="match status" value="1"/>
</dbReference>
<feature type="compositionally biased region" description="Basic and acidic residues" evidence="1">
    <location>
        <begin position="11"/>
        <end position="21"/>
    </location>
</feature>
<keyword evidence="4" id="KW-1185">Reference proteome</keyword>
<dbReference type="GO" id="GO:0004534">
    <property type="term" value="F:5'-3' RNA exonuclease activity"/>
    <property type="evidence" value="ECO:0007669"/>
    <property type="project" value="TreeGrafter"/>
</dbReference>
<dbReference type="InterPro" id="IPR016195">
    <property type="entry name" value="Pol/histidinol_Pase-like"/>
</dbReference>
<dbReference type="CDD" id="cd07438">
    <property type="entry name" value="PHP_HisPPase_AMP"/>
    <property type="match status" value="1"/>
</dbReference>
<evidence type="ECO:0000313" key="3">
    <source>
        <dbReference type="EMBL" id="KAB1631885.1"/>
    </source>
</evidence>
<dbReference type="PANTHER" id="PTHR42924:SF3">
    <property type="entry name" value="POLYMERASE_HISTIDINOL PHOSPHATASE N-TERMINAL DOMAIN-CONTAINING PROTEIN"/>
    <property type="match status" value="1"/>
</dbReference>
<evidence type="ECO:0000313" key="4">
    <source>
        <dbReference type="Proteomes" id="UP000481339"/>
    </source>
</evidence>
<dbReference type="EMBL" id="WBKA01000004">
    <property type="protein sequence ID" value="KAB1631885.1"/>
    <property type="molecule type" value="Genomic_DNA"/>
</dbReference>
<sequence length="292" mass="31138">MTTTAPDETAIDLHTHTRASDGTDAPAELVTLALEAGLDWIGLTDHDTTAGWAEAIAAARRTGLGLVPGMELSTRLEGCSVHLLAYLIDPDDRALTETTAELRDVRENRARRIVDALARDFPITWDDVLAQSADARTVGRPHIADALVAAGIVPDRSTAFQRMLHPRAGYVLPYHAPDALQAVGLVRDAGGVPVIAHPGAYRHGTLLTDALLRRLVDAGLVGVEVDHRLDPPALRRTLRAQAAALELVTTGSSDYHGTGKPNRLGEFRTSPEALERILAIGTGSVPVRPAGR</sequence>
<protein>
    <submittedName>
        <fullName evidence="3">PHP domain-containing protein</fullName>
    </submittedName>
</protein>
<dbReference type="Proteomes" id="UP000481339">
    <property type="component" value="Unassembled WGS sequence"/>
</dbReference>
<evidence type="ECO:0000256" key="1">
    <source>
        <dbReference type="SAM" id="MobiDB-lite"/>
    </source>
</evidence>
<proteinExistence type="predicted"/>
<comment type="caution">
    <text evidence="3">The sequence shown here is derived from an EMBL/GenBank/DDBJ whole genome shotgun (WGS) entry which is preliminary data.</text>
</comment>
<dbReference type="OrthoDB" id="9804333at2"/>
<dbReference type="PANTHER" id="PTHR42924">
    <property type="entry name" value="EXONUCLEASE"/>
    <property type="match status" value="1"/>
</dbReference>
<organism evidence="3 4">
    <name type="scientific">Pseudoclavibacter caeni</name>
    <dbReference type="NCBI Taxonomy" id="908846"/>
    <lineage>
        <taxon>Bacteria</taxon>
        <taxon>Bacillati</taxon>
        <taxon>Actinomycetota</taxon>
        <taxon>Actinomycetes</taxon>
        <taxon>Micrococcales</taxon>
        <taxon>Microbacteriaceae</taxon>
        <taxon>Pseudoclavibacter</taxon>
    </lineage>
</organism>
<dbReference type="Gene3D" id="3.20.20.140">
    <property type="entry name" value="Metal-dependent hydrolases"/>
    <property type="match status" value="1"/>
</dbReference>
<dbReference type="InterPro" id="IPR003141">
    <property type="entry name" value="Pol/His_phosphatase_N"/>
</dbReference>
<dbReference type="Gene3D" id="1.10.150.650">
    <property type="match status" value="1"/>
</dbReference>
<accession>A0A7C8BN85</accession>
<dbReference type="Pfam" id="PF02811">
    <property type="entry name" value="PHP"/>
    <property type="match status" value="1"/>
</dbReference>
<dbReference type="GO" id="GO:0035312">
    <property type="term" value="F:5'-3' DNA exonuclease activity"/>
    <property type="evidence" value="ECO:0007669"/>
    <property type="project" value="TreeGrafter"/>
</dbReference>
<dbReference type="InterPro" id="IPR004013">
    <property type="entry name" value="PHP_dom"/>
</dbReference>
<name>A0A7C8BN85_9MICO</name>
<dbReference type="SMART" id="SM00481">
    <property type="entry name" value="POLIIIAc"/>
    <property type="match status" value="1"/>
</dbReference>
<feature type="domain" description="Polymerase/histidinol phosphatase N-terminal" evidence="2">
    <location>
        <begin position="11"/>
        <end position="76"/>
    </location>
</feature>
<gene>
    <name evidence="3" type="ORF">F8O02_06030</name>
</gene>